<evidence type="ECO:0000313" key="4">
    <source>
        <dbReference type="Proteomes" id="UP000297725"/>
    </source>
</evidence>
<dbReference type="InterPro" id="IPR015946">
    <property type="entry name" value="KH_dom-like_a/b"/>
</dbReference>
<dbReference type="Proteomes" id="UP000297725">
    <property type="component" value="Unassembled WGS sequence"/>
</dbReference>
<dbReference type="InterPro" id="IPR003718">
    <property type="entry name" value="OsmC/Ohr_fam"/>
</dbReference>
<dbReference type="AlphaFoldDB" id="A0AAJ5EG28"/>
<reference evidence="2 4" key="1">
    <citation type="submission" date="2019-03" db="EMBL/GenBank/DDBJ databases">
        <title>Vagococcus sp. was isolated fron gut of Carduelis flavirostris.</title>
        <authorList>
            <person name="Ge Y."/>
        </authorList>
    </citation>
    <scope>NUCLEOTIDE SEQUENCE [LARGE SCALE GENOMIC DNA]</scope>
    <source>
        <strain evidence="2 4">CF-210</strain>
    </source>
</reference>
<proteinExistence type="predicted"/>
<accession>A0AAJ5EG28</accession>
<protein>
    <submittedName>
        <fullName evidence="2">OsmC family peroxiredoxin</fullName>
    </submittedName>
</protein>
<dbReference type="InterPro" id="IPR036102">
    <property type="entry name" value="OsmC/Ohrsf"/>
</dbReference>
<dbReference type="PANTHER" id="PTHR34352">
    <property type="entry name" value="PROTEIN YHFA"/>
    <property type="match status" value="1"/>
</dbReference>
<evidence type="ECO:0000313" key="1">
    <source>
        <dbReference type="EMBL" id="QCA28000.1"/>
    </source>
</evidence>
<dbReference type="Gene3D" id="3.30.300.20">
    <property type="match status" value="1"/>
</dbReference>
<name>A0AAJ5EG28_9ENTE</name>
<dbReference type="EMBL" id="CP038865">
    <property type="protein sequence ID" value="QCA28000.1"/>
    <property type="molecule type" value="Genomic_DNA"/>
</dbReference>
<dbReference type="EMBL" id="SRHU01000021">
    <property type="protein sequence ID" value="TFZ41233.1"/>
    <property type="molecule type" value="Genomic_DNA"/>
</dbReference>
<evidence type="ECO:0000313" key="2">
    <source>
        <dbReference type="EMBL" id="TFZ41233.1"/>
    </source>
</evidence>
<dbReference type="PANTHER" id="PTHR34352:SF1">
    <property type="entry name" value="PROTEIN YHFA"/>
    <property type="match status" value="1"/>
</dbReference>
<organism evidence="2 4">
    <name type="scientific">Vagococcus xieshaowenii</name>
    <dbReference type="NCBI Taxonomy" id="2562451"/>
    <lineage>
        <taxon>Bacteria</taxon>
        <taxon>Bacillati</taxon>
        <taxon>Bacillota</taxon>
        <taxon>Bacilli</taxon>
        <taxon>Lactobacillales</taxon>
        <taxon>Enterococcaceae</taxon>
        <taxon>Vagococcus</taxon>
    </lineage>
</organism>
<keyword evidence="3" id="KW-1185">Reference proteome</keyword>
<evidence type="ECO:0000313" key="3">
    <source>
        <dbReference type="Proteomes" id="UP000296883"/>
    </source>
</evidence>
<dbReference type="Proteomes" id="UP000296883">
    <property type="component" value="Chromosome"/>
</dbReference>
<gene>
    <name evidence="2" type="ORF">E4031_05110</name>
    <name evidence="1" type="ORF">E4Z98_01015</name>
</gene>
<sequence length="130" mass="14565">MSQETLELVQGTKGMELPLAQGNWVLLREEGYSPVQSLVAATGACGAYVYQSVLENSKIPYTFHKVTINYERDMEHAPNPISSISMTFHVTIEEDLQDRATRALRLVSKHCPVIQSLNPTITIEELVDFI</sequence>
<reference evidence="1 3" key="2">
    <citation type="journal article" date="2020" name="Int. J. Syst. Evol. Microbiol.">
        <title>Vagococcus xieshaowenii sp. nov., isolated from snow finch (Montifringilla taczanowskii) cloacal content.</title>
        <authorList>
            <person name="Ge Y."/>
            <person name="Yang J."/>
            <person name="Lai X.H."/>
            <person name="Zhang G."/>
            <person name="Jin D."/>
            <person name="Lu S."/>
            <person name="Wang B."/>
            <person name="Huang Y."/>
            <person name="Huang Y."/>
            <person name="Ren Z."/>
            <person name="Zhang X."/>
            <person name="Xu J."/>
        </authorList>
    </citation>
    <scope>NUCLEOTIDE SEQUENCE [LARGE SCALE GENOMIC DNA]</scope>
    <source>
        <strain evidence="3">personal::cf-49</strain>
        <strain evidence="1">Personal::cf-49</strain>
    </source>
</reference>
<dbReference type="Pfam" id="PF02566">
    <property type="entry name" value="OsmC"/>
    <property type="match status" value="1"/>
</dbReference>
<dbReference type="SUPFAM" id="SSF82784">
    <property type="entry name" value="OsmC-like"/>
    <property type="match status" value="1"/>
</dbReference>